<keyword evidence="4" id="KW-1185">Reference proteome</keyword>
<sequence>MRSWTIAAALLLGLAAQAGMAVASDAAGQRGRQPEKPAAGSAPASGATRSSTPSSTAHSRSDSPSRPDSASTSPSHAASGETEPEADGADGADGADRADGRRAPRTERSSPAASPATAAPPPAVFIISCNASGCNDNQGRFLTRSGPQRLVGPNGLSCQLMGGNWQCSPGTAP</sequence>
<feature type="region of interest" description="Disordered" evidence="1">
    <location>
        <begin position="20"/>
        <end position="120"/>
    </location>
</feature>
<accession>A0ABV4AWI8</accession>
<feature type="signal peptide" evidence="2">
    <location>
        <begin position="1"/>
        <end position="23"/>
    </location>
</feature>
<evidence type="ECO:0000313" key="3">
    <source>
        <dbReference type="EMBL" id="MEY2249562.1"/>
    </source>
</evidence>
<keyword evidence="2" id="KW-0732">Signal</keyword>
<gene>
    <name evidence="3" type="ORF">AB7A72_00965</name>
</gene>
<protein>
    <submittedName>
        <fullName evidence="3">Uncharacterized protein</fullName>
    </submittedName>
</protein>
<evidence type="ECO:0000313" key="4">
    <source>
        <dbReference type="Proteomes" id="UP001562178"/>
    </source>
</evidence>
<feature type="chain" id="PRO_5047223105" evidence="2">
    <location>
        <begin position="24"/>
        <end position="173"/>
    </location>
</feature>
<dbReference type="RefSeq" id="WP_369458737.1">
    <property type="nucleotide sequence ID" value="NZ_JBGBDC010000001.1"/>
</dbReference>
<reference evidence="3 4" key="1">
    <citation type="journal article" date="2016" name="Int. J. Syst. Evol. Microbiol.">
        <title>Description of Comamonas sediminis sp. nov., isolated from lagoon sediments.</title>
        <authorList>
            <person name="Subhash Y."/>
            <person name="Bang J.J."/>
            <person name="You T.H."/>
            <person name="Lee S.S."/>
        </authorList>
    </citation>
    <scope>NUCLEOTIDE SEQUENCE [LARGE SCALE GENOMIC DNA]</scope>
    <source>
        <strain evidence="3 4">JCM 31169</strain>
    </source>
</reference>
<feature type="compositionally biased region" description="Low complexity" evidence="1">
    <location>
        <begin position="66"/>
        <end position="76"/>
    </location>
</feature>
<proteinExistence type="predicted"/>
<dbReference type="EMBL" id="JBGBDC010000001">
    <property type="protein sequence ID" value="MEY2249562.1"/>
    <property type="molecule type" value="Genomic_DNA"/>
</dbReference>
<feature type="compositionally biased region" description="Basic and acidic residues" evidence="1">
    <location>
        <begin position="94"/>
        <end position="108"/>
    </location>
</feature>
<organism evidence="3 4">
    <name type="scientific">Comamonas sediminis</name>
    <dbReference type="NCBI Taxonomy" id="1783360"/>
    <lineage>
        <taxon>Bacteria</taxon>
        <taxon>Pseudomonadati</taxon>
        <taxon>Pseudomonadota</taxon>
        <taxon>Betaproteobacteria</taxon>
        <taxon>Burkholderiales</taxon>
        <taxon>Comamonadaceae</taxon>
        <taxon>Comamonas</taxon>
    </lineage>
</organism>
<evidence type="ECO:0000256" key="1">
    <source>
        <dbReference type="SAM" id="MobiDB-lite"/>
    </source>
</evidence>
<name>A0ABV4AWI8_9BURK</name>
<comment type="caution">
    <text evidence="3">The sequence shown here is derived from an EMBL/GenBank/DDBJ whole genome shotgun (WGS) entry which is preliminary data.</text>
</comment>
<feature type="compositionally biased region" description="Low complexity" evidence="1">
    <location>
        <begin position="38"/>
        <end position="58"/>
    </location>
</feature>
<dbReference type="Proteomes" id="UP001562178">
    <property type="component" value="Unassembled WGS sequence"/>
</dbReference>
<evidence type="ECO:0000256" key="2">
    <source>
        <dbReference type="SAM" id="SignalP"/>
    </source>
</evidence>